<dbReference type="SUPFAM" id="SSF144083">
    <property type="entry name" value="Magnesium transport protein CorA, transmembrane region"/>
    <property type="match status" value="1"/>
</dbReference>
<keyword evidence="4" id="KW-1003">Cell membrane</keyword>
<protein>
    <submittedName>
        <fullName evidence="13">Magnesium transporter</fullName>
    </submittedName>
</protein>
<dbReference type="InterPro" id="IPR045863">
    <property type="entry name" value="CorA_TM1_TM2"/>
</dbReference>
<keyword evidence="9 12" id="KW-0472">Membrane</keyword>
<sequence length="298" mass="35303">MLQHITGKTQTGFEWIDIYEPSEQELKQIIKKYDLHPALVNDCLQPDHLPKYERMPTYSFIIFRIHTEDDMPEADKVQQMTHKIAIFYSDQFIITIHRKKQRFLDHLISMVQADKCNDSQELLNILINDCLNTYEAPLAKLSKAVDYFEEVVFLRPKKVPLLKGLYYLKRKIDLIRRMLILSFEIIDALDADPGNVNTRDTRDHYVKLQNMLDSLAENIHQLLNIYFSASSQRTNDTMRILTIFSVFFMPLTFIVGIYGMNFEFMPELKWKLGYPGVMLLMAVVTLFIYLWFKRKNWL</sequence>
<evidence type="ECO:0000256" key="5">
    <source>
        <dbReference type="ARBA" id="ARBA00022692"/>
    </source>
</evidence>
<dbReference type="GO" id="GO:0000287">
    <property type="term" value="F:magnesium ion binding"/>
    <property type="evidence" value="ECO:0007669"/>
    <property type="project" value="TreeGrafter"/>
</dbReference>
<keyword evidence="6" id="KW-0460">Magnesium</keyword>
<evidence type="ECO:0000256" key="6">
    <source>
        <dbReference type="ARBA" id="ARBA00022842"/>
    </source>
</evidence>
<dbReference type="OrthoDB" id="9803416at2"/>
<gene>
    <name evidence="13" type="ORF">SAMN05421820_102584</name>
</gene>
<organism evidence="13 14">
    <name type="scientific">Pedobacter steynii</name>
    <dbReference type="NCBI Taxonomy" id="430522"/>
    <lineage>
        <taxon>Bacteria</taxon>
        <taxon>Pseudomonadati</taxon>
        <taxon>Bacteroidota</taxon>
        <taxon>Sphingobacteriia</taxon>
        <taxon>Sphingobacteriales</taxon>
        <taxon>Sphingobacteriaceae</taxon>
        <taxon>Pedobacter</taxon>
    </lineage>
</organism>
<dbReference type="FunFam" id="1.20.58.340:FF:000004">
    <property type="entry name" value="Magnesium transport protein CorA"/>
    <property type="match status" value="1"/>
</dbReference>
<dbReference type="CDD" id="cd12832">
    <property type="entry name" value="TmCorA-like_u3"/>
    <property type="match status" value="1"/>
</dbReference>
<evidence type="ECO:0000256" key="7">
    <source>
        <dbReference type="ARBA" id="ARBA00022989"/>
    </source>
</evidence>
<evidence type="ECO:0000256" key="10">
    <source>
        <dbReference type="ARBA" id="ARBA00034269"/>
    </source>
</evidence>
<dbReference type="PANTHER" id="PTHR46494:SF1">
    <property type="entry name" value="CORA FAMILY METAL ION TRANSPORTER (EUROFUNG)"/>
    <property type="match status" value="1"/>
</dbReference>
<dbReference type="Gene3D" id="3.30.460.20">
    <property type="entry name" value="CorA soluble domain-like"/>
    <property type="match status" value="1"/>
</dbReference>
<dbReference type="Proteomes" id="UP000183200">
    <property type="component" value="Unassembled WGS sequence"/>
</dbReference>
<keyword evidence="14" id="KW-1185">Reference proteome</keyword>
<name>A0A1G9P9W8_9SPHI</name>
<evidence type="ECO:0000256" key="9">
    <source>
        <dbReference type="ARBA" id="ARBA00023136"/>
    </source>
</evidence>
<evidence type="ECO:0000256" key="4">
    <source>
        <dbReference type="ARBA" id="ARBA00022475"/>
    </source>
</evidence>
<evidence type="ECO:0000256" key="3">
    <source>
        <dbReference type="ARBA" id="ARBA00022448"/>
    </source>
</evidence>
<evidence type="ECO:0000313" key="14">
    <source>
        <dbReference type="Proteomes" id="UP000183200"/>
    </source>
</evidence>
<comment type="catalytic activity">
    <reaction evidence="10">
        <text>Mg(2+)(in) = Mg(2+)(out)</text>
        <dbReference type="Rhea" id="RHEA:29827"/>
        <dbReference type="ChEBI" id="CHEBI:18420"/>
    </reaction>
</comment>
<evidence type="ECO:0000256" key="8">
    <source>
        <dbReference type="ARBA" id="ARBA00023065"/>
    </source>
</evidence>
<dbReference type="RefSeq" id="WP_074605436.1">
    <property type="nucleotide sequence ID" value="NZ_FNGY01000002.1"/>
</dbReference>
<dbReference type="Pfam" id="PF01544">
    <property type="entry name" value="CorA"/>
    <property type="match status" value="1"/>
</dbReference>
<comment type="subcellular location">
    <subcellularLocation>
        <location evidence="1">Cell membrane</location>
        <topology evidence="1">Multi-pass membrane protein</topology>
    </subcellularLocation>
</comment>
<keyword evidence="7 12" id="KW-1133">Transmembrane helix</keyword>
<dbReference type="GO" id="GO:0015087">
    <property type="term" value="F:cobalt ion transmembrane transporter activity"/>
    <property type="evidence" value="ECO:0007669"/>
    <property type="project" value="TreeGrafter"/>
</dbReference>
<dbReference type="PANTHER" id="PTHR46494">
    <property type="entry name" value="CORA FAMILY METAL ION TRANSPORTER (EUROFUNG)"/>
    <property type="match status" value="1"/>
</dbReference>
<feature type="transmembrane region" description="Helical" evidence="12">
    <location>
        <begin position="272"/>
        <end position="292"/>
    </location>
</feature>
<dbReference type="GO" id="GO:0050897">
    <property type="term" value="F:cobalt ion binding"/>
    <property type="evidence" value="ECO:0007669"/>
    <property type="project" value="TreeGrafter"/>
</dbReference>
<evidence type="ECO:0000313" key="13">
    <source>
        <dbReference type="EMBL" id="SDL95311.1"/>
    </source>
</evidence>
<evidence type="ECO:0000256" key="11">
    <source>
        <dbReference type="ARBA" id="ARBA00045497"/>
    </source>
</evidence>
<keyword evidence="3" id="KW-0813">Transport</keyword>
<dbReference type="SUPFAM" id="SSF143865">
    <property type="entry name" value="CorA soluble domain-like"/>
    <property type="match status" value="1"/>
</dbReference>
<feature type="transmembrane region" description="Helical" evidence="12">
    <location>
        <begin position="240"/>
        <end position="260"/>
    </location>
</feature>
<dbReference type="GO" id="GO:0015095">
    <property type="term" value="F:magnesium ion transmembrane transporter activity"/>
    <property type="evidence" value="ECO:0007669"/>
    <property type="project" value="TreeGrafter"/>
</dbReference>
<dbReference type="EMBL" id="FNGY01000002">
    <property type="protein sequence ID" value="SDL95311.1"/>
    <property type="molecule type" value="Genomic_DNA"/>
</dbReference>
<dbReference type="AlphaFoldDB" id="A0A1G9P9W8"/>
<reference evidence="14" key="1">
    <citation type="submission" date="2016-10" db="EMBL/GenBank/DDBJ databases">
        <authorList>
            <person name="Varghese N."/>
            <person name="Submissions S."/>
        </authorList>
    </citation>
    <scope>NUCLEOTIDE SEQUENCE [LARGE SCALE GENOMIC DNA]</scope>
    <source>
        <strain evidence="14">DSM 19110</strain>
    </source>
</reference>
<keyword evidence="5 12" id="KW-0812">Transmembrane</keyword>
<dbReference type="Gene3D" id="1.20.58.340">
    <property type="entry name" value="Magnesium transport protein CorA, transmembrane region"/>
    <property type="match status" value="2"/>
</dbReference>
<dbReference type="InterPro" id="IPR002523">
    <property type="entry name" value="MgTranspt_CorA/ZnTranspt_ZntB"/>
</dbReference>
<comment type="function">
    <text evidence="11">Mediates influx of magnesium ions. Alternates between open and closed states. Activated by low cytoplasmic Mg(2+) levels. Inactive when cytoplasmic Mg(2+) levels are high.</text>
</comment>
<evidence type="ECO:0000256" key="12">
    <source>
        <dbReference type="SAM" id="Phobius"/>
    </source>
</evidence>
<evidence type="ECO:0000256" key="1">
    <source>
        <dbReference type="ARBA" id="ARBA00004651"/>
    </source>
</evidence>
<keyword evidence="8" id="KW-0406">Ion transport</keyword>
<dbReference type="GO" id="GO:0005886">
    <property type="term" value="C:plasma membrane"/>
    <property type="evidence" value="ECO:0007669"/>
    <property type="project" value="UniProtKB-SubCell"/>
</dbReference>
<proteinExistence type="inferred from homology"/>
<comment type="similarity">
    <text evidence="2">Belongs to the CorA metal ion transporter (MIT) (TC 1.A.35) family.</text>
</comment>
<accession>A0A1G9P9W8</accession>
<dbReference type="InterPro" id="IPR045861">
    <property type="entry name" value="CorA_cytoplasmic_dom"/>
</dbReference>
<evidence type="ECO:0000256" key="2">
    <source>
        <dbReference type="ARBA" id="ARBA00009765"/>
    </source>
</evidence>